<keyword evidence="3" id="KW-1185">Reference proteome</keyword>
<name>A0ABP4TJ24_9ACTN</name>
<evidence type="ECO:0000313" key="2">
    <source>
        <dbReference type="EMBL" id="GAA1689006.1"/>
    </source>
</evidence>
<dbReference type="EMBL" id="BAAAMU010000163">
    <property type="protein sequence ID" value="GAA1689006.1"/>
    <property type="molecule type" value="Genomic_DNA"/>
</dbReference>
<sequence>MDHDVTALLGIDLDDPDVQRESAAVERDMRLIEAPVGVRRRLGPAQSDGRHRDVWHRVSVCERGDRGTDRPGGPVAHSWWERPGAEEGRRLMHGSGP</sequence>
<evidence type="ECO:0000256" key="1">
    <source>
        <dbReference type="SAM" id="MobiDB-lite"/>
    </source>
</evidence>
<proteinExistence type="predicted"/>
<organism evidence="2 3">
    <name type="scientific">Nonomuraea maheshkhaliensis</name>
    <dbReference type="NCBI Taxonomy" id="419590"/>
    <lineage>
        <taxon>Bacteria</taxon>
        <taxon>Bacillati</taxon>
        <taxon>Actinomycetota</taxon>
        <taxon>Actinomycetes</taxon>
        <taxon>Streptosporangiales</taxon>
        <taxon>Streptosporangiaceae</taxon>
        <taxon>Nonomuraea</taxon>
    </lineage>
</organism>
<accession>A0ABP4TJ24</accession>
<feature type="compositionally biased region" description="Basic and acidic residues" evidence="1">
    <location>
        <begin position="79"/>
        <end position="90"/>
    </location>
</feature>
<reference evidence="3" key="1">
    <citation type="journal article" date="2019" name="Int. J. Syst. Evol. Microbiol.">
        <title>The Global Catalogue of Microorganisms (GCM) 10K type strain sequencing project: providing services to taxonomists for standard genome sequencing and annotation.</title>
        <authorList>
            <consortium name="The Broad Institute Genomics Platform"/>
            <consortium name="The Broad Institute Genome Sequencing Center for Infectious Disease"/>
            <person name="Wu L."/>
            <person name="Ma J."/>
        </authorList>
    </citation>
    <scope>NUCLEOTIDE SEQUENCE [LARGE SCALE GENOMIC DNA]</scope>
    <source>
        <strain evidence="3">JCM 13929</strain>
    </source>
</reference>
<dbReference type="Proteomes" id="UP001500064">
    <property type="component" value="Unassembled WGS sequence"/>
</dbReference>
<gene>
    <name evidence="2" type="ORF">GCM10009733_101820</name>
</gene>
<comment type="caution">
    <text evidence="2">The sequence shown here is derived from an EMBL/GenBank/DDBJ whole genome shotgun (WGS) entry which is preliminary data.</text>
</comment>
<feature type="region of interest" description="Disordered" evidence="1">
    <location>
        <begin position="64"/>
        <end position="97"/>
    </location>
</feature>
<evidence type="ECO:0000313" key="3">
    <source>
        <dbReference type="Proteomes" id="UP001500064"/>
    </source>
</evidence>
<protein>
    <submittedName>
        <fullName evidence="2">Uncharacterized protein</fullName>
    </submittedName>
</protein>